<feature type="transmembrane region" description="Helical" evidence="1">
    <location>
        <begin position="45"/>
        <end position="71"/>
    </location>
</feature>
<keyword evidence="1" id="KW-0472">Membrane</keyword>
<dbReference type="Proteomes" id="UP000193622">
    <property type="component" value="Unassembled WGS sequence"/>
</dbReference>
<evidence type="ECO:0000313" key="2">
    <source>
        <dbReference type="EMBL" id="ORV92195.1"/>
    </source>
</evidence>
<keyword evidence="1" id="KW-1133">Transmembrane helix</keyword>
<organism evidence="2 3">
    <name type="scientific">Mycolicibacterium iranicum</name>
    <name type="common">Mycobacterium iranicum</name>
    <dbReference type="NCBI Taxonomy" id="912594"/>
    <lineage>
        <taxon>Bacteria</taxon>
        <taxon>Bacillati</taxon>
        <taxon>Actinomycetota</taxon>
        <taxon>Actinomycetes</taxon>
        <taxon>Mycobacteriales</taxon>
        <taxon>Mycobacteriaceae</taxon>
        <taxon>Mycolicibacterium</taxon>
    </lineage>
</organism>
<comment type="caution">
    <text evidence="2">The sequence shown here is derived from an EMBL/GenBank/DDBJ whole genome shotgun (WGS) entry which is preliminary data.</text>
</comment>
<dbReference type="AlphaFoldDB" id="A0A1X1WZY3"/>
<dbReference type="EMBL" id="LQPC01000010">
    <property type="protein sequence ID" value="ORV92195.1"/>
    <property type="molecule type" value="Genomic_DNA"/>
</dbReference>
<proteinExistence type="predicted"/>
<evidence type="ECO:0000313" key="3">
    <source>
        <dbReference type="Proteomes" id="UP000193622"/>
    </source>
</evidence>
<sequence>MGETNSRWWKVKEWVRRYLPCEIAGTAAEFGAAALTYLATGSLALAAVAATVGASIGYYAAAYISALRWSFRDQAHRQGARRVAVSSLLALRSVAVEFGPAELIDSVAVRPLAFYVGPMMFGNVLAGWIFGKLVSDVAFYACAIFSYERFTALLARSEAHAEIGEEGGHESTVAVSAA</sequence>
<reference evidence="2 3" key="1">
    <citation type="submission" date="2016-01" db="EMBL/GenBank/DDBJ databases">
        <title>The new phylogeny of the genus Mycobacterium.</title>
        <authorList>
            <person name="Tarcisio F."/>
            <person name="Conor M."/>
            <person name="Antonella G."/>
            <person name="Elisabetta G."/>
            <person name="Giulia F.S."/>
            <person name="Sara T."/>
            <person name="Anna F."/>
            <person name="Clotilde B."/>
            <person name="Roberto B."/>
            <person name="Veronica D.S."/>
            <person name="Fabio R."/>
            <person name="Monica P."/>
            <person name="Olivier J."/>
            <person name="Enrico T."/>
            <person name="Nicola S."/>
        </authorList>
    </citation>
    <scope>NUCLEOTIDE SEQUENCE [LARGE SCALE GENOMIC DNA]</scope>
    <source>
        <strain evidence="2 3">DSM 45541</strain>
    </source>
</reference>
<keyword evidence="1" id="KW-0812">Transmembrane</keyword>
<gene>
    <name evidence="2" type="ORF">AWC12_02875</name>
</gene>
<accession>A0A1X1WZY3</accession>
<protein>
    <submittedName>
        <fullName evidence="2">Uncharacterized protein</fullName>
    </submittedName>
</protein>
<name>A0A1X1WZY3_MYCIR</name>
<dbReference type="RefSeq" id="WP_085171963.1">
    <property type="nucleotide sequence ID" value="NZ_LQPC01000010.1"/>
</dbReference>
<evidence type="ECO:0000256" key="1">
    <source>
        <dbReference type="SAM" id="Phobius"/>
    </source>
</evidence>